<name>A0A2H3S3Y6_FUSFU</name>
<protein>
    <submittedName>
        <fullName evidence="2">Uncharacterized protein</fullName>
    </submittedName>
</protein>
<reference evidence="2" key="1">
    <citation type="submission" date="2019-05" db="EMBL/GenBank/DDBJ databases">
        <authorList>
            <person name="Piombo E."/>
        </authorList>
    </citation>
    <scope>NUCLEOTIDE SEQUENCE</scope>
    <source>
        <strain evidence="2">C2S</strain>
    </source>
</reference>
<dbReference type="EMBL" id="CABFJX010000346">
    <property type="protein sequence ID" value="VTT72593.1"/>
    <property type="molecule type" value="Genomic_DNA"/>
</dbReference>
<feature type="region of interest" description="Disordered" evidence="1">
    <location>
        <begin position="163"/>
        <end position="201"/>
    </location>
</feature>
<evidence type="ECO:0000313" key="3">
    <source>
        <dbReference type="Proteomes" id="UP000760494"/>
    </source>
</evidence>
<accession>A0A2H3S3Y6</accession>
<dbReference type="Proteomes" id="UP000760494">
    <property type="component" value="Unassembled WGS sequence"/>
</dbReference>
<feature type="compositionally biased region" description="Basic and acidic residues" evidence="1">
    <location>
        <begin position="380"/>
        <end position="395"/>
    </location>
</feature>
<dbReference type="PANTHER" id="PTHR38166:SF1">
    <property type="entry name" value="C2H2-TYPE DOMAIN-CONTAINING PROTEIN"/>
    <property type="match status" value="1"/>
</dbReference>
<evidence type="ECO:0000313" key="2">
    <source>
        <dbReference type="EMBL" id="VTT72593.1"/>
    </source>
</evidence>
<sequence length="519" mass="58881">MKIGQSNALKPKVFVGHSNGTPYDIFATATAAKDRGLASTTSSPYGLNIQSNGQESQQSYEIVGTGIDIKDPHGYHVQALNPPKDDCQGRFYDTRYLASGLYPPREAHMETTEVELLHNEDGLQQRTASSTRGKYLEDIGTMESKPALLPKDNSQEQLCNEGHQEYSTFSDGKVKDKTSNSKRRADDTKAPHKRSRTSVTTDTDKRLETFACPYYRKEPERYLDCLNLKMLRISDVKQHLKRRHTFNYSCTRCFEGFVSSNTYEEHVLLKSCPITECNNNYGVSPVAQQALKDRVDRSSSPERQWHEISRILFGKLGLSLNPYQDGVFKEITGIIRGIWKSEEQGIISSLRETQNVPCATQLRPLLFEILAKVEDCFEQKEKKSPERNPAERSESIEYTATKLRDEGKSEHDCKPPGFSTIKNNNDSYNPMQDWPYSASLDTSNSIFNYSMLPDYQNQQVGCPFMNLSVHHPEDETNWHSIGPNSITSMENVVAHQASMENFAFTEDDLHSAQMPDMFD</sequence>
<feature type="compositionally biased region" description="Basic and acidic residues" evidence="1">
    <location>
        <begin position="402"/>
        <end position="414"/>
    </location>
</feature>
<comment type="caution">
    <text evidence="2">The sequence shown here is derived from an EMBL/GenBank/DDBJ whole genome shotgun (WGS) entry which is preliminary data.</text>
</comment>
<dbReference type="AlphaFoldDB" id="A0A2H3S3Y6"/>
<organism evidence="2 3">
    <name type="scientific">Fusarium fujikuroi</name>
    <name type="common">Bakanae and foot rot disease fungus</name>
    <name type="synonym">Gibberella fujikuroi</name>
    <dbReference type="NCBI Taxonomy" id="5127"/>
    <lineage>
        <taxon>Eukaryota</taxon>
        <taxon>Fungi</taxon>
        <taxon>Dikarya</taxon>
        <taxon>Ascomycota</taxon>
        <taxon>Pezizomycotina</taxon>
        <taxon>Sordariomycetes</taxon>
        <taxon>Hypocreomycetidae</taxon>
        <taxon>Hypocreales</taxon>
        <taxon>Nectriaceae</taxon>
        <taxon>Fusarium</taxon>
        <taxon>Fusarium fujikuroi species complex</taxon>
    </lineage>
</organism>
<evidence type="ECO:0000256" key="1">
    <source>
        <dbReference type="SAM" id="MobiDB-lite"/>
    </source>
</evidence>
<proteinExistence type="predicted"/>
<gene>
    <name evidence="2" type="ORF">C2S_8679</name>
</gene>
<feature type="region of interest" description="Disordered" evidence="1">
    <location>
        <begin position="380"/>
        <end position="426"/>
    </location>
</feature>
<feature type="compositionally biased region" description="Basic and acidic residues" evidence="1">
    <location>
        <begin position="172"/>
        <end position="190"/>
    </location>
</feature>
<dbReference type="PANTHER" id="PTHR38166">
    <property type="entry name" value="C2H2-TYPE DOMAIN-CONTAINING PROTEIN-RELATED"/>
    <property type="match status" value="1"/>
</dbReference>